<feature type="compositionally biased region" description="Pro residues" evidence="1">
    <location>
        <begin position="421"/>
        <end position="432"/>
    </location>
</feature>
<organism evidence="3 4">
    <name type="scientific">Aspergillus candidus</name>
    <dbReference type="NCBI Taxonomy" id="41067"/>
    <lineage>
        <taxon>Eukaryota</taxon>
        <taxon>Fungi</taxon>
        <taxon>Dikarya</taxon>
        <taxon>Ascomycota</taxon>
        <taxon>Pezizomycotina</taxon>
        <taxon>Eurotiomycetes</taxon>
        <taxon>Eurotiomycetidae</taxon>
        <taxon>Eurotiales</taxon>
        <taxon>Aspergillaceae</taxon>
        <taxon>Aspergillus</taxon>
        <taxon>Aspergillus subgen. Circumdati</taxon>
    </lineage>
</organism>
<feature type="compositionally biased region" description="Low complexity" evidence="1">
    <location>
        <begin position="11"/>
        <end position="26"/>
    </location>
</feature>
<feature type="region of interest" description="Disordered" evidence="1">
    <location>
        <begin position="1"/>
        <end position="105"/>
    </location>
</feature>
<gene>
    <name evidence="3" type="ORF">BDW47DRAFT_47697</name>
</gene>
<feature type="compositionally biased region" description="Polar residues" evidence="1">
    <location>
        <begin position="459"/>
        <end position="470"/>
    </location>
</feature>
<keyword evidence="2" id="KW-0472">Membrane</keyword>
<reference evidence="3 4" key="1">
    <citation type="submission" date="2017-12" db="EMBL/GenBank/DDBJ databases">
        <authorList>
            <consortium name="DOE Joint Genome Institute"/>
            <person name="Haridas S."/>
            <person name="Kjaerbolling I."/>
            <person name="Vesth T.C."/>
            <person name="Frisvad J.C."/>
            <person name="Nybo J.L."/>
            <person name="Theobald S."/>
            <person name="Kuo A."/>
            <person name="Bowyer P."/>
            <person name="Matsuda Y."/>
            <person name="Mondo S."/>
            <person name="Lyhne E.K."/>
            <person name="Kogle M.E."/>
            <person name="Clum A."/>
            <person name="Lipzen A."/>
            <person name="Salamov A."/>
            <person name="Ngan C.Y."/>
            <person name="Daum C."/>
            <person name="Chiniquy J."/>
            <person name="Barry K."/>
            <person name="LaButti K."/>
            <person name="Simmons B.A."/>
            <person name="Magnuson J.K."/>
            <person name="Mortensen U.H."/>
            <person name="Larsen T.O."/>
            <person name="Grigoriev I.V."/>
            <person name="Baker S.E."/>
            <person name="Andersen M.R."/>
            <person name="Nordberg H.P."/>
            <person name="Cantor M.N."/>
            <person name="Hua S.X."/>
        </authorList>
    </citation>
    <scope>NUCLEOTIDE SEQUENCE [LARGE SCALE GENOMIC DNA]</scope>
    <source>
        <strain evidence="3 4">CBS 102.13</strain>
    </source>
</reference>
<evidence type="ECO:0000256" key="2">
    <source>
        <dbReference type="SAM" id="Phobius"/>
    </source>
</evidence>
<sequence length="470" mass="52038">MAPHAQPTVASQERSSSDSTVSSLKSPRTARFAEATTVHSPTDPTAHKSPFADPPPHQSQTPPDVSDMGFGYVTAADPAHHAHHHAPASPLRSALKVPGTPGRTLNPLSPTFREEFYVEKQEKSAEEENARDLRIKLRVRIAKIFLRFVNFGCSLIILTILATTLTIFHATKALPSRSGFPAWANGTNPWTQYLLLAVSVVSLAACLMVFWAYWKGGHKRAEKVAVYYTTFSVCFFAFSLIMWVVAAALYQSEKAKGDGKDLWGWSCKQNPREKLFHNDIDYALLCRLQDWGLVCAVIEIVIEVLIILIYAVVFYRFWTKRRLMKSMDRRDKARSDLYLAQLRVQSAPNTPGFPRTPKTPFVTAGPAQDPYSAAENGEYCATQFATPRSPAKPQPTFQLQPPPIRVQHATPKQDQAEFAAPPAPAPVSPPLEGPSQHMEAAPGERTYDSVPIPEAYTSPMASSFPPNARQ</sequence>
<evidence type="ECO:0000313" key="3">
    <source>
        <dbReference type="EMBL" id="PLB36687.1"/>
    </source>
</evidence>
<protein>
    <submittedName>
        <fullName evidence="3">Uncharacterized protein</fullName>
    </submittedName>
</protein>
<name>A0A2I2F7T3_ASPCN</name>
<dbReference type="AlphaFoldDB" id="A0A2I2F7T3"/>
<keyword evidence="2" id="KW-1133">Transmembrane helix</keyword>
<feature type="transmembrane region" description="Helical" evidence="2">
    <location>
        <begin position="226"/>
        <end position="250"/>
    </location>
</feature>
<dbReference type="GeneID" id="36526289"/>
<dbReference type="RefSeq" id="XP_024670699.1">
    <property type="nucleotide sequence ID" value="XM_024819129.1"/>
</dbReference>
<feature type="region of interest" description="Disordered" evidence="1">
    <location>
        <begin position="409"/>
        <end position="470"/>
    </location>
</feature>
<feature type="transmembrane region" description="Helical" evidence="2">
    <location>
        <begin position="291"/>
        <end position="318"/>
    </location>
</feature>
<evidence type="ECO:0000313" key="4">
    <source>
        <dbReference type="Proteomes" id="UP000234585"/>
    </source>
</evidence>
<dbReference type="STRING" id="41067.A0A2I2F7T3"/>
<dbReference type="PANTHER" id="PTHR42069:SF1">
    <property type="entry name" value="MARVEL DOMAIN-CONTAINING PROTEIN"/>
    <property type="match status" value="1"/>
</dbReference>
<evidence type="ECO:0000256" key="1">
    <source>
        <dbReference type="SAM" id="MobiDB-lite"/>
    </source>
</evidence>
<keyword evidence="2" id="KW-0812">Transmembrane</keyword>
<feature type="region of interest" description="Disordered" evidence="1">
    <location>
        <begin position="348"/>
        <end position="368"/>
    </location>
</feature>
<dbReference type="PANTHER" id="PTHR42069">
    <property type="entry name" value="HYPHAL ANASTAMOSIS-8 PROTEIN"/>
    <property type="match status" value="1"/>
</dbReference>
<proteinExistence type="predicted"/>
<dbReference type="EMBL" id="KZ559149">
    <property type="protein sequence ID" value="PLB36687.1"/>
    <property type="molecule type" value="Genomic_DNA"/>
</dbReference>
<keyword evidence="4" id="KW-1185">Reference proteome</keyword>
<accession>A0A2I2F7T3</accession>
<feature type="transmembrane region" description="Helical" evidence="2">
    <location>
        <begin position="190"/>
        <end position="214"/>
    </location>
</feature>
<dbReference type="OrthoDB" id="5420724at2759"/>
<feature type="transmembrane region" description="Helical" evidence="2">
    <location>
        <begin position="144"/>
        <end position="170"/>
    </location>
</feature>
<dbReference type="Proteomes" id="UP000234585">
    <property type="component" value="Unassembled WGS sequence"/>
</dbReference>